<dbReference type="Proteomes" id="UP000262882">
    <property type="component" value="Unassembled WGS sequence"/>
</dbReference>
<name>A0A372G772_9ACTN</name>
<gene>
    <name evidence="1" type="ORF">D0T12_33270</name>
</gene>
<proteinExistence type="predicted"/>
<evidence type="ECO:0000313" key="2">
    <source>
        <dbReference type="Proteomes" id="UP000262882"/>
    </source>
</evidence>
<keyword evidence="2" id="KW-1185">Reference proteome</keyword>
<comment type="caution">
    <text evidence="1">The sequence shown here is derived from an EMBL/GenBank/DDBJ whole genome shotgun (WGS) entry which is preliminary data.</text>
</comment>
<dbReference type="RefSeq" id="WP_117404859.1">
    <property type="nucleotide sequence ID" value="NZ_QVNQ01000015.1"/>
</dbReference>
<evidence type="ECO:0000313" key="1">
    <source>
        <dbReference type="EMBL" id="RFS81244.1"/>
    </source>
</evidence>
<protein>
    <submittedName>
        <fullName evidence="1">Uncharacterized protein</fullName>
    </submittedName>
</protein>
<reference evidence="1 2" key="1">
    <citation type="submission" date="2018-08" db="EMBL/GenBank/DDBJ databases">
        <title>Actinomadura spongicola sp. nov., isolated from marine sponge Leucetta chagosensis.</title>
        <authorList>
            <person name="Li L."/>
            <person name="Lin H.W."/>
        </authorList>
    </citation>
    <scope>NUCLEOTIDE SEQUENCE [LARGE SCALE GENOMIC DNA]</scope>
    <source>
        <strain evidence="1 2">LHW52907</strain>
    </source>
</reference>
<organism evidence="1 2">
    <name type="scientific">Actinomadura spongiicola</name>
    <dbReference type="NCBI Taxonomy" id="2303421"/>
    <lineage>
        <taxon>Bacteria</taxon>
        <taxon>Bacillati</taxon>
        <taxon>Actinomycetota</taxon>
        <taxon>Actinomycetes</taxon>
        <taxon>Streptosporangiales</taxon>
        <taxon>Thermomonosporaceae</taxon>
        <taxon>Actinomadura</taxon>
    </lineage>
</organism>
<accession>A0A372G772</accession>
<dbReference type="AlphaFoldDB" id="A0A372G772"/>
<dbReference type="EMBL" id="QVNQ01000015">
    <property type="protein sequence ID" value="RFS81244.1"/>
    <property type="molecule type" value="Genomic_DNA"/>
</dbReference>
<sequence>MTPGWPYSIVAALKNGSTARTALLDAVRLEPGAAVPAVAAVQLRQVVERLPAAGHTTSKDSTS</sequence>